<reference evidence="1 2" key="1">
    <citation type="submission" date="2024-04" db="EMBL/GenBank/DDBJ databases">
        <authorList>
            <person name="Fracassetti M."/>
        </authorList>
    </citation>
    <scope>NUCLEOTIDE SEQUENCE [LARGE SCALE GENOMIC DNA]</scope>
</reference>
<dbReference type="AlphaFoldDB" id="A0AAV2G0F2"/>
<accession>A0AAV2G0F2</accession>
<dbReference type="EMBL" id="OZ034820">
    <property type="protein sequence ID" value="CAL1404088.1"/>
    <property type="molecule type" value="Genomic_DNA"/>
</dbReference>
<gene>
    <name evidence="1" type="ORF">LTRI10_LOCUS43975</name>
</gene>
<organism evidence="1 2">
    <name type="scientific">Linum trigynum</name>
    <dbReference type="NCBI Taxonomy" id="586398"/>
    <lineage>
        <taxon>Eukaryota</taxon>
        <taxon>Viridiplantae</taxon>
        <taxon>Streptophyta</taxon>
        <taxon>Embryophyta</taxon>
        <taxon>Tracheophyta</taxon>
        <taxon>Spermatophyta</taxon>
        <taxon>Magnoliopsida</taxon>
        <taxon>eudicotyledons</taxon>
        <taxon>Gunneridae</taxon>
        <taxon>Pentapetalae</taxon>
        <taxon>rosids</taxon>
        <taxon>fabids</taxon>
        <taxon>Malpighiales</taxon>
        <taxon>Linaceae</taxon>
        <taxon>Linum</taxon>
    </lineage>
</organism>
<sequence>MALFYFSPFSIFSLSLLGLHFSACILLPVNLHTLRPVKPPILVFDGGRVTLSRTSNLPSILFISLLLDRIRLFEIFSGVRSYSLGS</sequence>
<keyword evidence="2" id="KW-1185">Reference proteome</keyword>
<evidence type="ECO:0000313" key="1">
    <source>
        <dbReference type="EMBL" id="CAL1404088.1"/>
    </source>
</evidence>
<protein>
    <recommendedName>
        <fullName evidence="3">Secreted protein</fullName>
    </recommendedName>
</protein>
<proteinExistence type="predicted"/>
<name>A0AAV2G0F2_9ROSI</name>
<evidence type="ECO:0008006" key="3">
    <source>
        <dbReference type="Google" id="ProtNLM"/>
    </source>
</evidence>
<evidence type="ECO:0000313" key="2">
    <source>
        <dbReference type="Proteomes" id="UP001497516"/>
    </source>
</evidence>
<dbReference type="Proteomes" id="UP001497516">
    <property type="component" value="Chromosome 7"/>
</dbReference>